<evidence type="ECO:0000313" key="3">
    <source>
        <dbReference type="Proteomes" id="UP001165069"/>
    </source>
</evidence>
<dbReference type="SUPFAM" id="SSF54593">
    <property type="entry name" value="Glyoxalase/Bleomycin resistance protein/Dihydroxybiphenyl dioxygenase"/>
    <property type="match status" value="1"/>
</dbReference>
<dbReference type="InterPro" id="IPR029068">
    <property type="entry name" value="Glyas_Bleomycin-R_OHBP_Dase"/>
</dbReference>
<dbReference type="PANTHER" id="PTHR34109:SF1">
    <property type="entry name" value="VOC DOMAIN-CONTAINING PROTEIN"/>
    <property type="match status" value="1"/>
</dbReference>
<protein>
    <submittedName>
        <fullName evidence="2">Glyoxalase</fullName>
    </submittedName>
</protein>
<feature type="domain" description="VOC" evidence="1">
    <location>
        <begin position="8"/>
        <end position="125"/>
    </location>
</feature>
<dbReference type="Gene3D" id="3.30.720.110">
    <property type="match status" value="1"/>
</dbReference>
<reference evidence="2 3" key="1">
    <citation type="journal article" date="2023" name="Antonie Van Leeuwenhoek">
        <title>Mesoterricola silvestris gen. nov., sp. nov., Mesoterricola sediminis sp. nov., Geothrix oryzae sp. nov., Geothrix edaphica sp. nov., Geothrix rubra sp. nov., and Geothrix limicola sp. nov., six novel members of Acidobacteriota isolated from soils.</title>
        <authorList>
            <person name="Itoh H."/>
            <person name="Sugisawa Y."/>
            <person name="Mise K."/>
            <person name="Xu Z."/>
            <person name="Kuniyasu M."/>
            <person name="Ushijima N."/>
            <person name="Kawano K."/>
            <person name="Kobayashi E."/>
            <person name="Shiratori Y."/>
            <person name="Masuda Y."/>
            <person name="Senoo K."/>
        </authorList>
    </citation>
    <scope>NUCLEOTIDE SEQUENCE [LARGE SCALE GENOMIC DNA]</scope>
    <source>
        <strain evidence="2 3">Red804</strain>
    </source>
</reference>
<dbReference type="CDD" id="cd07246">
    <property type="entry name" value="VOC_like"/>
    <property type="match status" value="1"/>
</dbReference>
<dbReference type="PANTHER" id="PTHR34109">
    <property type="entry name" value="BNAUNNG04460D PROTEIN-RELATED"/>
    <property type="match status" value="1"/>
</dbReference>
<dbReference type="PROSITE" id="PS51819">
    <property type="entry name" value="VOC"/>
    <property type="match status" value="1"/>
</dbReference>
<keyword evidence="3" id="KW-1185">Reference proteome</keyword>
<dbReference type="InterPro" id="IPR004360">
    <property type="entry name" value="Glyas_Fos-R_dOase_dom"/>
</dbReference>
<proteinExistence type="predicted"/>
<name>A0ABQ5QCB9_9BACT</name>
<dbReference type="EMBL" id="BSDE01000001">
    <property type="protein sequence ID" value="GLH72090.1"/>
    <property type="molecule type" value="Genomic_DNA"/>
</dbReference>
<dbReference type="Gene3D" id="3.30.720.120">
    <property type="match status" value="1"/>
</dbReference>
<dbReference type="Proteomes" id="UP001165069">
    <property type="component" value="Unassembled WGS sequence"/>
</dbReference>
<dbReference type="Pfam" id="PF00903">
    <property type="entry name" value="Glyoxalase"/>
    <property type="match status" value="1"/>
</dbReference>
<accession>A0ABQ5QCB9</accession>
<sequence>MVQPVPEGYHTVTPYLVVGDGEGLLAFLQAAFGAVVVSRAVRPDGSIANAEVRLGDSMVMVAQAKEPWVPMPTGLYLYVPDTDVTYRAALAAGGVSLLEPADQFYGDRNAGVQDPWGNNWWIATHIEDVDEAEVQRRMAIRG</sequence>
<dbReference type="RefSeq" id="WP_285570096.1">
    <property type="nucleotide sequence ID" value="NZ_BSDE01000001.1"/>
</dbReference>
<evidence type="ECO:0000313" key="2">
    <source>
        <dbReference type="EMBL" id="GLH72090.1"/>
    </source>
</evidence>
<dbReference type="InterPro" id="IPR037523">
    <property type="entry name" value="VOC_core"/>
</dbReference>
<gene>
    <name evidence="2" type="primary">phnB</name>
    <name evidence="2" type="ORF">GETHLI_05920</name>
</gene>
<evidence type="ECO:0000259" key="1">
    <source>
        <dbReference type="PROSITE" id="PS51819"/>
    </source>
</evidence>
<organism evidence="2 3">
    <name type="scientific">Geothrix limicola</name>
    <dbReference type="NCBI Taxonomy" id="2927978"/>
    <lineage>
        <taxon>Bacteria</taxon>
        <taxon>Pseudomonadati</taxon>
        <taxon>Acidobacteriota</taxon>
        <taxon>Holophagae</taxon>
        <taxon>Holophagales</taxon>
        <taxon>Holophagaceae</taxon>
        <taxon>Geothrix</taxon>
    </lineage>
</organism>
<comment type="caution">
    <text evidence="2">The sequence shown here is derived from an EMBL/GenBank/DDBJ whole genome shotgun (WGS) entry which is preliminary data.</text>
</comment>